<name>A0A096FDY1_COMTE</name>
<dbReference type="AlphaFoldDB" id="A0A096FDY1"/>
<evidence type="ECO:0000313" key="1">
    <source>
        <dbReference type="EMBL" id="KGH28531.1"/>
    </source>
</evidence>
<evidence type="ECO:0000313" key="2">
    <source>
        <dbReference type="Proteomes" id="UP000029553"/>
    </source>
</evidence>
<accession>A0A096FDY1</accession>
<comment type="caution">
    <text evidence="1">The sequence shown here is derived from an EMBL/GenBank/DDBJ whole genome shotgun (WGS) entry which is preliminary data.</text>
</comment>
<proteinExistence type="predicted"/>
<sequence>MDEVEVQGQMRVSYGFGGISPLSSEDARLANMGEFMKALRCYELYRRLLVSAGIESFNDGQGE</sequence>
<protein>
    <submittedName>
        <fullName evidence="1">Uncharacterized protein</fullName>
    </submittedName>
</protein>
<organism evidence="1 2">
    <name type="scientific">Comamonas testosteroni</name>
    <name type="common">Pseudomonas testosteroni</name>
    <dbReference type="NCBI Taxonomy" id="285"/>
    <lineage>
        <taxon>Bacteria</taxon>
        <taxon>Pseudomonadati</taxon>
        <taxon>Pseudomonadota</taxon>
        <taxon>Betaproteobacteria</taxon>
        <taxon>Burkholderiales</taxon>
        <taxon>Comamonadaceae</taxon>
        <taxon>Comamonas</taxon>
    </lineage>
</organism>
<dbReference type="Proteomes" id="UP000029553">
    <property type="component" value="Unassembled WGS sequence"/>
</dbReference>
<reference evidence="1 2" key="1">
    <citation type="submission" date="2013-09" db="EMBL/GenBank/DDBJ databases">
        <title>High correlation between genotypes and phenotypes of environmental bacteria Comamonas testosteroni strains.</title>
        <authorList>
            <person name="Liu L."/>
            <person name="Zhu W."/>
            <person name="Xia X."/>
            <person name="Xu B."/>
            <person name="Luo M."/>
            <person name="Wang G."/>
        </authorList>
    </citation>
    <scope>NUCLEOTIDE SEQUENCE [LARGE SCALE GENOMIC DNA]</scope>
    <source>
        <strain evidence="1 2">JL40</strain>
    </source>
</reference>
<dbReference type="EMBL" id="AWOR01000049">
    <property type="protein sequence ID" value="KGH28531.1"/>
    <property type="molecule type" value="Genomic_DNA"/>
</dbReference>
<gene>
    <name evidence="1" type="ORF">P353_15160</name>
</gene>